<gene>
    <name evidence="1" type="ORF">POTOM_022435</name>
</gene>
<dbReference type="AlphaFoldDB" id="A0A8X7ZJK4"/>
<sequence length="130" mass="14024">MDSLSSSLEGCGSTETLVEDKELNFAQLEEIDMKTEAVAGRSVDNGHGKTGAIQLDRAGSDKKACGHGTLTEDQEYIKEIKELHAYLDMVKTMVRPGCSPEVLKTALNSMSTLFNTLTFVSSGTRPHASL</sequence>
<dbReference type="EMBL" id="JAAWWB010000011">
    <property type="protein sequence ID" value="KAG6771089.1"/>
    <property type="molecule type" value="Genomic_DNA"/>
</dbReference>
<keyword evidence="2" id="KW-1185">Reference proteome</keyword>
<reference evidence="1" key="1">
    <citation type="journal article" date="2020" name="bioRxiv">
        <title>Hybrid origin of Populus tomentosa Carr. identified through genome sequencing and phylogenomic analysis.</title>
        <authorList>
            <person name="An X."/>
            <person name="Gao K."/>
            <person name="Chen Z."/>
            <person name="Li J."/>
            <person name="Yang X."/>
            <person name="Yang X."/>
            <person name="Zhou J."/>
            <person name="Guo T."/>
            <person name="Zhao T."/>
            <person name="Huang S."/>
            <person name="Miao D."/>
            <person name="Khan W.U."/>
            <person name="Rao P."/>
            <person name="Ye M."/>
            <person name="Lei B."/>
            <person name="Liao W."/>
            <person name="Wang J."/>
            <person name="Ji L."/>
            <person name="Li Y."/>
            <person name="Guo B."/>
            <person name="Mustafa N.S."/>
            <person name="Li S."/>
            <person name="Yun Q."/>
            <person name="Keller S.R."/>
            <person name="Mao J."/>
            <person name="Zhang R."/>
            <person name="Strauss S.H."/>
        </authorList>
    </citation>
    <scope>NUCLEOTIDE SEQUENCE</scope>
    <source>
        <strain evidence="1">GM15</strain>
        <tissue evidence="1">Leaf</tissue>
    </source>
</reference>
<evidence type="ECO:0000313" key="2">
    <source>
        <dbReference type="Proteomes" id="UP000886885"/>
    </source>
</evidence>
<protein>
    <submittedName>
        <fullName evidence="1">Uncharacterized protein</fullName>
    </submittedName>
</protein>
<dbReference type="OrthoDB" id="820652at2759"/>
<proteinExistence type="predicted"/>
<dbReference type="Proteomes" id="UP000886885">
    <property type="component" value="Chromosome 6A"/>
</dbReference>
<organism evidence="1 2">
    <name type="scientific">Populus tomentosa</name>
    <name type="common">Chinese white poplar</name>
    <dbReference type="NCBI Taxonomy" id="118781"/>
    <lineage>
        <taxon>Eukaryota</taxon>
        <taxon>Viridiplantae</taxon>
        <taxon>Streptophyta</taxon>
        <taxon>Embryophyta</taxon>
        <taxon>Tracheophyta</taxon>
        <taxon>Spermatophyta</taxon>
        <taxon>Magnoliopsida</taxon>
        <taxon>eudicotyledons</taxon>
        <taxon>Gunneridae</taxon>
        <taxon>Pentapetalae</taxon>
        <taxon>rosids</taxon>
        <taxon>fabids</taxon>
        <taxon>Malpighiales</taxon>
        <taxon>Salicaceae</taxon>
        <taxon>Saliceae</taxon>
        <taxon>Populus</taxon>
    </lineage>
</organism>
<accession>A0A8X7ZJK4</accession>
<evidence type="ECO:0000313" key="1">
    <source>
        <dbReference type="EMBL" id="KAG6771089.1"/>
    </source>
</evidence>
<comment type="caution">
    <text evidence="1">The sequence shown here is derived from an EMBL/GenBank/DDBJ whole genome shotgun (WGS) entry which is preliminary data.</text>
</comment>
<name>A0A8X7ZJK4_POPTO</name>